<proteinExistence type="predicted"/>
<name>A0ABS4QI30_9NOCA</name>
<evidence type="ECO:0000313" key="2">
    <source>
        <dbReference type="Proteomes" id="UP001519325"/>
    </source>
</evidence>
<reference evidence="1 2" key="1">
    <citation type="submission" date="2021-03" db="EMBL/GenBank/DDBJ databases">
        <title>Sequencing the genomes of 1000 actinobacteria strains.</title>
        <authorList>
            <person name="Klenk H.-P."/>
        </authorList>
    </citation>
    <scope>NUCLEOTIDE SEQUENCE [LARGE SCALE GENOMIC DNA]</scope>
    <source>
        <strain evidence="1 2">DSM 45516</strain>
    </source>
</reference>
<keyword evidence="2" id="KW-1185">Reference proteome</keyword>
<protein>
    <submittedName>
        <fullName evidence="1">Fructosamine-3-kinase</fullName>
    </submittedName>
</protein>
<evidence type="ECO:0000313" key="1">
    <source>
        <dbReference type="EMBL" id="MBP2191352.1"/>
    </source>
</evidence>
<gene>
    <name evidence="1" type="ORF">BJ987_004253</name>
</gene>
<accession>A0ABS4QI30</accession>
<dbReference type="Gene3D" id="3.30.200.20">
    <property type="entry name" value="Phosphorylase Kinase, domain 1"/>
    <property type="match status" value="1"/>
</dbReference>
<comment type="caution">
    <text evidence="1">The sequence shown here is derived from an EMBL/GenBank/DDBJ whole genome shotgun (WGS) entry which is preliminary data.</text>
</comment>
<sequence length="95" mass="9782">MKSIVPQTFRECGTIGCSETGWHAGIATLRDGSRIFAKALANAGVFQSEAAGLSALAQLGGVRVPTVVHAAPHLLVLETLRPAVKTSSSGKSSHT</sequence>
<organism evidence="1 2">
    <name type="scientific">Nocardia goodfellowii</name>
    <dbReference type="NCBI Taxonomy" id="882446"/>
    <lineage>
        <taxon>Bacteria</taxon>
        <taxon>Bacillati</taxon>
        <taxon>Actinomycetota</taxon>
        <taxon>Actinomycetes</taxon>
        <taxon>Mycobacteriales</taxon>
        <taxon>Nocardiaceae</taxon>
        <taxon>Nocardia</taxon>
    </lineage>
</organism>
<dbReference type="EMBL" id="JAGGMR010000001">
    <property type="protein sequence ID" value="MBP2191352.1"/>
    <property type="molecule type" value="Genomic_DNA"/>
</dbReference>
<dbReference type="Proteomes" id="UP001519325">
    <property type="component" value="Unassembled WGS sequence"/>
</dbReference>